<dbReference type="KEGG" id="ebm:SG0102_09930"/>
<proteinExistence type="predicted"/>
<dbReference type="OrthoDB" id="9887962at2"/>
<feature type="transmembrane region" description="Helical" evidence="1">
    <location>
        <begin position="82"/>
        <end position="100"/>
    </location>
</feature>
<sequence length="120" mass="13838">MDSFVDLIMVLVGLYLVRTSHQLITFHNLKAFYKEKQYAHIPVKNRDHYAEGIGQALGIIGAVLIVSSILYFTEAQVFHNTVMFWAVQIFFFAGLIVGFAKIYKTNKTYEDPDFNKIKKK</sequence>
<dbReference type="AlphaFoldDB" id="A0A3G9JSF7"/>
<evidence type="ECO:0000256" key="1">
    <source>
        <dbReference type="SAM" id="Phobius"/>
    </source>
</evidence>
<dbReference type="InParanoid" id="A0A3G9JSF7"/>
<evidence type="ECO:0008006" key="4">
    <source>
        <dbReference type="Google" id="ProtNLM"/>
    </source>
</evidence>
<dbReference type="Proteomes" id="UP000268059">
    <property type="component" value="Chromosome"/>
</dbReference>
<accession>A0A3G9JSF7</accession>
<keyword evidence="1" id="KW-0812">Transmembrane</keyword>
<name>A0A3G9JSF7_9FIRM</name>
<reference evidence="2 3" key="1">
    <citation type="submission" date="2018-11" db="EMBL/GenBank/DDBJ databases">
        <title>Novel Erysipelotrichaceae bacterium isolated from small intestine of a swine.</title>
        <authorList>
            <person name="Kim J.S."/>
            <person name="Choe H."/>
            <person name="Lee Y.R."/>
            <person name="Kim K.M."/>
            <person name="Park D.S."/>
        </authorList>
    </citation>
    <scope>NUCLEOTIDE SEQUENCE [LARGE SCALE GENOMIC DNA]</scope>
    <source>
        <strain evidence="2 3">SG0102</strain>
    </source>
</reference>
<keyword evidence="1" id="KW-1133">Transmembrane helix</keyword>
<evidence type="ECO:0000313" key="3">
    <source>
        <dbReference type="Proteomes" id="UP000268059"/>
    </source>
</evidence>
<dbReference type="RefSeq" id="WP_125118966.1">
    <property type="nucleotide sequence ID" value="NZ_AP019309.1"/>
</dbReference>
<feature type="transmembrane region" description="Helical" evidence="1">
    <location>
        <begin position="6"/>
        <end position="29"/>
    </location>
</feature>
<protein>
    <recommendedName>
        <fullName evidence="4">DUF3784 domain-containing protein</fullName>
    </recommendedName>
</protein>
<keyword evidence="3" id="KW-1185">Reference proteome</keyword>
<organism evidence="2 3">
    <name type="scientific">Intestinibaculum porci</name>
    <dbReference type="NCBI Taxonomy" id="2487118"/>
    <lineage>
        <taxon>Bacteria</taxon>
        <taxon>Bacillati</taxon>
        <taxon>Bacillota</taxon>
        <taxon>Erysipelotrichia</taxon>
        <taxon>Erysipelotrichales</taxon>
        <taxon>Erysipelotrichaceae</taxon>
        <taxon>Intestinibaculum</taxon>
    </lineage>
</organism>
<dbReference type="EMBL" id="AP019309">
    <property type="protein sequence ID" value="BBH26059.1"/>
    <property type="molecule type" value="Genomic_DNA"/>
</dbReference>
<feature type="transmembrane region" description="Helical" evidence="1">
    <location>
        <begin position="49"/>
        <end position="70"/>
    </location>
</feature>
<evidence type="ECO:0000313" key="2">
    <source>
        <dbReference type="EMBL" id="BBH26059.1"/>
    </source>
</evidence>
<keyword evidence="1" id="KW-0472">Membrane</keyword>
<gene>
    <name evidence="2" type="ORF">SG0102_09930</name>
</gene>